<gene>
    <name evidence="1" type="ORF">PoB_007650000</name>
</gene>
<reference evidence="1 2" key="1">
    <citation type="journal article" date="2021" name="Elife">
        <title>Chloroplast acquisition without the gene transfer in kleptoplastic sea slugs, Plakobranchus ocellatus.</title>
        <authorList>
            <person name="Maeda T."/>
            <person name="Takahashi S."/>
            <person name="Yoshida T."/>
            <person name="Shimamura S."/>
            <person name="Takaki Y."/>
            <person name="Nagai Y."/>
            <person name="Toyoda A."/>
            <person name="Suzuki Y."/>
            <person name="Arimoto A."/>
            <person name="Ishii H."/>
            <person name="Satoh N."/>
            <person name="Nishiyama T."/>
            <person name="Hasebe M."/>
            <person name="Maruyama T."/>
            <person name="Minagawa J."/>
            <person name="Obokata J."/>
            <person name="Shigenobu S."/>
        </authorList>
    </citation>
    <scope>NUCLEOTIDE SEQUENCE [LARGE SCALE GENOMIC DNA]</scope>
</reference>
<proteinExistence type="predicted"/>
<evidence type="ECO:0000313" key="2">
    <source>
        <dbReference type="Proteomes" id="UP000735302"/>
    </source>
</evidence>
<accession>A0AAV4E0Y7</accession>
<comment type="caution">
    <text evidence="1">The sequence shown here is derived from an EMBL/GenBank/DDBJ whole genome shotgun (WGS) entry which is preliminary data.</text>
</comment>
<sequence>MQEVSVKFIKNGFRMRRAASPPGDPHCGRSRVYPRGGNCPSPSLHSCRATTADCDRWPAIKCQAFYLFSRLHPLCHMDFGGEGVGRRGGRRRTLRFLCCGQGAGFGGGREGTP</sequence>
<dbReference type="Proteomes" id="UP000735302">
    <property type="component" value="Unassembled WGS sequence"/>
</dbReference>
<dbReference type="EMBL" id="BLXT01008557">
    <property type="protein sequence ID" value="GFO49995.1"/>
    <property type="molecule type" value="Genomic_DNA"/>
</dbReference>
<keyword evidence="2" id="KW-1185">Reference proteome</keyword>
<dbReference type="AlphaFoldDB" id="A0AAV4E0Y7"/>
<name>A0AAV4E0Y7_9GAST</name>
<evidence type="ECO:0000313" key="1">
    <source>
        <dbReference type="EMBL" id="GFO49995.1"/>
    </source>
</evidence>
<organism evidence="1 2">
    <name type="scientific">Plakobranchus ocellatus</name>
    <dbReference type="NCBI Taxonomy" id="259542"/>
    <lineage>
        <taxon>Eukaryota</taxon>
        <taxon>Metazoa</taxon>
        <taxon>Spiralia</taxon>
        <taxon>Lophotrochozoa</taxon>
        <taxon>Mollusca</taxon>
        <taxon>Gastropoda</taxon>
        <taxon>Heterobranchia</taxon>
        <taxon>Euthyneura</taxon>
        <taxon>Panpulmonata</taxon>
        <taxon>Sacoglossa</taxon>
        <taxon>Placobranchoidea</taxon>
        <taxon>Plakobranchidae</taxon>
        <taxon>Plakobranchus</taxon>
    </lineage>
</organism>
<protein>
    <submittedName>
        <fullName evidence="1">Uncharacterized protein</fullName>
    </submittedName>
</protein>